<dbReference type="AlphaFoldDB" id="A0A564FY02"/>
<evidence type="ECO:0000313" key="2">
    <source>
        <dbReference type="EMBL" id="GJD58519.1"/>
    </source>
</evidence>
<protein>
    <recommendedName>
        <fullName evidence="6">ATP-binding protein</fullName>
    </recommendedName>
</protein>
<dbReference type="Proteomes" id="UP001055303">
    <property type="component" value="Unassembled WGS sequence"/>
</dbReference>
<evidence type="ECO:0000313" key="3">
    <source>
        <dbReference type="EMBL" id="VUF12867.1"/>
    </source>
</evidence>
<evidence type="ECO:0000313" key="4">
    <source>
        <dbReference type="Proteomes" id="UP000401717"/>
    </source>
</evidence>
<dbReference type="EMBL" id="BPQI01000153">
    <property type="protein sequence ID" value="GJD58519.1"/>
    <property type="molecule type" value="Genomic_DNA"/>
</dbReference>
<proteinExistence type="predicted"/>
<reference evidence="2" key="2">
    <citation type="journal article" date="2021" name="Front. Microbiol.">
        <title>Comprehensive Comparative Genomics and Phenotyping of Methylobacterium Species.</title>
        <authorList>
            <person name="Alessa O."/>
            <person name="Ogura Y."/>
            <person name="Fujitani Y."/>
            <person name="Takami H."/>
            <person name="Hayashi T."/>
            <person name="Sahin N."/>
            <person name="Tani A."/>
        </authorList>
    </citation>
    <scope>NUCLEOTIDE SEQUENCE</scope>
    <source>
        <strain evidence="2">DSM 22415</strain>
    </source>
</reference>
<feature type="region of interest" description="Disordered" evidence="1">
    <location>
        <begin position="18"/>
        <end position="55"/>
    </location>
</feature>
<evidence type="ECO:0000256" key="1">
    <source>
        <dbReference type="SAM" id="MobiDB-lite"/>
    </source>
</evidence>
<dbReference type="Proteomes" id="UP000401717">
    <property type="component" value="Unassembled WGS sequence"/>
</dbReference>
<evidence type="ECO:0000313" key="5">
    <source>
        <dbReference type="Proteomes" id="UP001055303"/>
    </source>
</evidence>
<reference evidence="3 4" key="1">
    <citation type="submission" date="2019-06" db="EMBL/GenBank/DDBJ databases">
        <authorList>
            <person name="Rodrigo-Torres L."/>
            <person name="Arahal R. D."/>
            <person name="Lucena T."/>
        </authorList>
    </citation>
    <scope>NUCLEOTIDE SEQUENCE [LARGE SCALE GENOMIC DNA]</scope>
    <source>
        <strain evidence="3 4">SW08-7</strain>
    </source>
</reference>
<name>A0A564FY02_9HYPH</name>
<dbReference type="InterPro" id="IPR015000">
    <property type="entry name" value="EipB-like"/>
</dbReference>
<keyword evidence="5" id="KW-1185">Reference proteome</keyword>
<feature type="region of interest" description="Disordered" evidence="1">
    <location>
        <begin position="177"/>
        <end position="197"/>
    </location>
</feature>
<dbReference type="EMBL" id="CABFVH010000014">
    <property type="protein sequence ID" value="VUF12867.1"/>
    <property type="molecule type" value="Genomic_DNA"/>
</dbReference>
<reference evidence="2" key="3">
    <citation type="submission" date="2021-08" db="EMBL/GenBank/DDBJ databases">
        <authorList>
            <person name="Tani A."/>
            <person name="Ola A."/>
            <person name="Ogura Y."/>
            <person name="Katsura K."/>
            <person name="Hayashi T."/>
        </authorList>
    </citation>
    <scope>NUCLEOTIDE SEQUENCE</scope>
    <source>
        <strain evidence="2">DSM 22415</strain>
    </source>
</reference>
<dbReference type="Pfam" id="PF08904">
    <property type="entry name" value="EipB_like"/>
    <property type="match status" value="1"/>
</dbReference>
<feature type="compositionally biased region" description="Polar residues" evidence="1">
    <location>
        <begin position="177"/>
        <end position="193"/>
    </location>
</feature>
<sequence length="379" mass="39867">MGEFGNIRVVGHKFHPRRSTAIEPKNLERMPDPAVATPPARRTGSPDAGNGAGDRVRTGRHAIAIPGDIAAFAAAAYLRTFVIEGLSMRLRLALALLVAAGAAQAAPAGPAGEQAAKPAPAKASIPLANHRAVYDLSLSSSSGTRAVDSARGRIVIDFKGDACRGYTMQTRQVTVLESSETGSRTSDLRNTTFEDGDGHEFRFKTASTVNGAGSPTVDGTASAEADALKVRFKEPKRDQLSVPGTVLFPSLHMRRLIEAARAGETTLSAKVFDGSDDGRKVYDTLAVIGRPTTGPTTASGSDRDKPLREGALAAVQRWPVTLSYFTGGKGESTPIYTLSFDLYDNGVSGALKLDYGDFAIIGDLTRLDLDKAPAAPCTP</sequence>
<organism evidence="3 4">
    <name type="scientific">Methylobacterium dankookense</name>
    <dbReference type="NCBI Taxonomy" id="560405"/>
    <lineage>
        <taxon>Bacteria</taxon>
        <taxon>Pseudomonadati</taxon>
        <taxon>Pseudomonadota</taxon>
        <taxon>Alphaproteobacteria</taxon>
        <taxon>Hyphomicrobiales</taxon>
        <taxon>Methylobacteriaceae</taxon>
        <taxon>Methylobacterium</taxon>
    </lineage>
</organism>
<gene>
    <name evidence="2" type="ORF">IFDJLNFL_4440</name>
    <name evidence="3" type="ORF">MTDSW087_02562</name>
</gene>
<accession>A0A564FY02</accession>
<evidence type="ECO:0008006" key="6">
    <source>
        <dbReference type="Google" id="ProtNLM"/>
    </source>
</evidence>